<organism evidence="2">
    <name type="scientific">Sigmofec virus UA08Rod_5530</name>
    <dbReference type="NCBI Taxonomy" id="2929427"/>
    <lineage>
        <taxon>Viruses</taxon>
        <taxon>Monodnaviria</taxon>
        <taxon>Sangervirae</taxon>
        <taxon>Phixviricota</taxon>
        <taxon>Malgrandaviricetes</taxon>
        <taxon>Petitvirales</taxon>
        <taxon>Microviridae</taxon>
    </lineage>
</organism>
<feature type="transmembrane region" description="Helical" evidence="1">
    <location>
        <begin position="6"/>
        <end position="28"/>
    </location>
</feature>
<keyword evidence="1" id="KW-0812">Transmembrane</keyword>
<evidence type="ECO:0000313" key="2">
    <source>
        <dbReference type="EMBL" id="UPW41105.1"/>
    </source>
</evidence>
<proteinExistence type="predicted"/>
<evidence type="ECO:0000256" key="1">
    <source>
        <dbReference type="SAM" id="Phobius"/>
    </source>
</evidence>
<sequence>MIVSDILQYCLYGFYALHVLFSVVSAILNRRKINKLCDECHIPVISDEEHNCVLTDSQLKILSEFISSLKEDNKNG</sequence>
<keyword evidence="1" id="KW-0472">Membrane</keyword>
<keyword evidence="1" id="KW-1133">Transmembrane helix</keyword>
<dbReference type="EMBL" id="OM869544">
    <property type="protein sequence ID" value="UPW41105.1"/>
    <property type="molecule type" value="Genomic_DNA"/>
</dbReference>
<name>A0A976N1S3_9VIRU</name>
<accession>A0A976N1S3</accession>
<protein>
    <submittedName>
        <fullName evidence="2">Uncharacterized protein</fullName>
    </submittedName>
</protein>
<reference evidence="2" key="1">
    <citation type="submission" date="2022-02" db="EMBL/GenBank/DDBJ databases">
        <title>Towards deciphering the DNA virus diversity associated with rodent species in the families Cricetidae and Heteromyidae.</title>
        <authorList>
            <person name="Lund M."/>
            <person name="Larsen B.B."/>
            <person name="Gryseels S."/>
            <person name="Kraberger S."/>
            <person name="Rowsey D.M."/>
            <person name="Steger L."/>
            <person name="Yule K.M."/>
            <person name="Upham N.S."/>
            <person name="Worobey M."/>
            <person name="Van Doorslaer K."/>
            <person name="Varsani A."/>
        </authorList>
    </citation>
    <scope>NUCLEOTIDE SEQUENCE</scope>
    <source>
        <strain evidence="2">UA08Rod_5530</strain>
    </source>
</reference>